<keyword evidence="2" id="KW-0472">Membrane</keyword>
<feature type="region of interest" description="Disordered" evidence="1">
    <location>
        <begin position="1"/>
        <end position="22"/>
    </location>
</feature>
<dbReference type="SUPFAM" id="SSF54523">
    <property type="entry name" value="Pili subunits"/>
    <property type="match status" value="1"/>
</dbReference>
<dbReference type="InterPro" id="IPR012902">
    <property type="entry name" value="N_methyl_site"/>
</dbReference>
<keyword evidence="4" id="KW-1185">Reference proteome</keyword>
<gene>
    <name evidence="3" type="ORF">SAMN05660875_102156</name>
</gene>
<proteinExistence type="predicted"/>
<name>A0ABY0QXR8_9GAMM</name>
<dbReference type="RefSeq" id="WP_080773375.1">
    <property type="nucleotide sequence ID" value="NZ_CP007511.1"/>
</dbReference>
<sequence>MPLIRMPRRQGSQREGTVAGPGSVLPRQDFRQAAGSINGFTLVELITVIALAGVVAVMVGTVMSRPLQGFADHSQRAELTDLAAIALNRMARDIRLAVPNSVLVANTGDEIRLVPIAAAGRYRANLPVSDGPRQDPPACTQTSGRCVIDILSPIAPADSGENKHWLIIYNTGSLVGRPEPVDGAVSPISPKSFTWKNGVLEADLSAFRFEFASPQHRFFLADRVVGYRCRNGSLVRAEFGELAASDYSGAATLVDRVDCGQSEFSYDPGNNTRNGLVTLKLVLTGAGGTITLLRQVQVDNAP</sequence>
<protein>
    <submittedName>
        <fullName evidence="3">MSHA biogenesis protein MshO</fullName>
    </submittedName>
</protein>
<dbReference type="EMBL" id="FNHO01000002">
    <property type="protein sequence ID" value="SDM08968.1"/>
    <property type="molecule type" value="Genomic_DNA"/>
</dbReference>
<comment type="caution">
    <text evidence="3">The sequence shown here is derived from an EMBL/GenBank/DDBJ whole genome shotgun (WGS) entry which is preliminary data.</text>
</comment>
<keyword evidence="2" id="KW-0812">Transmembrane</keyword>
<keyword evidence="2" id="KW-1133">Transmembrane helix</keyword>
<feature type="transmembrane region" description="Helical" evidence="2">
    <location>
        <begin position="37"/>
        <end position="59"/>
    </location>
</feature>
<dbReference type="NCBIfam" id="TIGR02532">
    <property type="entry name" value="IV_pilin_GFxxxE"/>
    <property type="match status" value="1"/>
</dbReference>
<evidence type="ECO:0000256" key="2">
    <source>
        <dbReference type="SAM" id="Phobius"/>
    </source>
</evidence>
<dbReference type="Proteomes" id="UP000182276">
    <property type="component" value="Unassembled WGS sequence"/>
</dbReference>
<accession>A0ABY0QXR8</accession>
<evidence type="ECO:0000313" key="4">
    <source>
        <dbReference type="Proteomes" id="UP000182276"/>
    </source>
</evidence>
<dbReference type="GeneID" id="77260893"/>
<organism evidence="3 4">
    <name type="scientific">Stutzerimonas balearica DSM 6083</name>
    <dbReference type="NCBI Taxonomy" id="1123016"/>
    <lineage>
        <taxon>Bacteria</taxon>
        <taxon>Pseudomonadati</taxon>
        <taxon>Pseudomonadota</taxon>
        <taxon>Gammaproteobacteria</taxon>
        <taxon>Pseudomonadales</taxon>
        <taxon>Pseudomonadaceae</taxon>
        <taxon>Stutzerimonas</taxon>
    </lineage>
</organism>
<evidence type="ECO:0000256" key="1">
    <source>
        <dbReference type="SAM" id="MobiDB-lite"/>
    </source>
</evidence>
<evidence type="ECO:0000313" key="3">
    <source>
        <dbReference type="EMBL" id="SDM08968.1"/>
    </source>
</evidence>
<dbReference type="InterPro" id="IPR045584">
    <property type="entry name" value="Pilin-like"/>
</dbReference>
<reference evidence="3 4" key="1">
    <citation type="submission" date="2016-10" db="EMBL/GenBank/DDBJ databases">
        <authorList>
            <person name="Varghese N."/>
            <person name="Submissions S."/>
        </authorList>
    </citation>
    <scope>NUCLEOTIDE SEQUENCE [LARGE SCALE GENOMIC DNA]</scope>
    <source>
        <strain evidence="3 4">DSM 6083</strain>
    </source>
</reference>